<comment type="caution">
    <text evidence="1">The sequence shown here is derived from an EMBL/GenBank/DDBJ whole genome shotgun (WGS) entry which is preliminary data.</text>
</comment>
<dbReference type="AlphaFoldDB" id="A0A0N0DHU1"/>
<gene>
    <name evidence="1" type="ORF">FLAG1_01042</name>
</gene>
<proteinExistence type="predicted"/>
<keyword evidence="2" id="KW-1185">Reference proteome</keyword>
<accession>A0A0N0DHU1</accession>
<dbReference type="OrthoDB" id="5399926at2759"/>
<dbReference type="InterPro" id="IPR038491">
    <property type="entry name" value="Velvet_dom_sf"/>
</dbReference>
<reference evidence="1 2" key="1">
    <citation type="submission" date="2015-04" db="EMBL/GenBank/DDBJ databases">
        <title>The draft genome sequence of Fusarium langsethiae, a T-2/HT-2 mycotoxin producer.</title>
        <authorList>
            <person name="Lysoe E."/>
            <person name="Divon H.H."/>
            <person name="Terzi V."/>
            <person name="Orru L."/>
            <person name="Lamontanara A."/>
            <person name="Kolseth A.-K."/>
            <person name="Frandsen R.J."/>
            <person name="Nielsen K."/>
            <person name="Thrane U."/>
        </authorList>
    </citation>
    <scope>NUCLEOTIDE SEQUENCE [LARGE SCALE GENOMIC DNA]</scope>
    <source>
        <strain evidence="1 2">Fl201059</strain>
    </source>
</reference>
<dbReference type="Gene3D" id="2.60.40.3960">
    <property type="entry name" value="Velvet domain"/>
    <property type="match status" value="1"/>
</dbReference>
<protein>
    <recommendedName>
        <fullName evidence="3">Velvet domain-containing protein</fullName>
    </recommendedName>
</protein>
<evidence type="ECO:0000313" key="1">
    <source>
        <dbReference type="EMBL" id="KPA45951.1"/>
    </source>
</evidence>
<evidence type="ECO:0008006" key="3">
    <source>
        <dbReference type="Google" id="ProtNLM"/>
    </source>
</evidence>
<sequence length="153" mass="16462">MPAITIAVQPPSRTGVSMILHPPLVAEFNFKGPHPDFYFFAMAVLLTRNGDIVEHGLAGTTSVTGMDVTALVGSSRTTIYFPFADLSLLYEGAYMIRVDVYKVAHDNSGGYTFQDQIKTSRITAVNEDVPAASPSSSERSVIRALENAGVPIP</sequence>
<evidence type="ECO:0000313" key="2">
    <source>
        <dbReference type="Proteomes" id="UP000037904"/>
    </source>
</evidence>
<name>A0A0N0DHU1_FUSLA</name>
<dbReference type="EMBL" id="JXCE01000008">
    <property type="protein sequence ID" value="KPA45951.1"/>
    <property type="molecule type" value="Genomic_DNA"/>
</dbReference>
<dbReference type="Proteomes" id="UP000037904">
    <property type="component" value="Unassembled WGS sequence"/>
</dbReference>
<organism evidence="1 2">
    <name type="scientific">Fusarium langsethiae</name>
    <dbReference type="NCBI Taxonomy" id="179993"/>
    <lineage>
        <taxon>Eukaryota</taxon>
        <taxon>Fungi</taxon>
        <taxon>Dikarya</taxon>
        <taxon>Ascomycota</taxon>
        <taxon>Pezizomycotina</taxon>
        <taxon>Sordariomycetes</taxon>
        <taxon>Hypocreomycetidae</taxon>
        <taxon>Hypocreales</taxon>
        <taxon>Nectriaceae</taxon>
        <taxon>Fusarium</taxon>
    </lineage>
</organism>